<keyword evidence="2" id="KW-1185">Reference proteome</keyword>
<dbReference type="OrthoDB" id="938668at2759"/>
<evidence type="ECO:0000313" key="1">
    <source>
        <dbReference type="EMBL" id="TNN85528.1"/>
    </source>
</evidence>
<sequence length="128" mass="14135">MQNQEQHICKHPTRGGRAGITIKQPLTAHTTPEQLSDELRQGGGVVLQRGSSRGEKCAPSAELIKLHLQLRIILVLMVRFFRCLHQPLRGGNPVRMAMLGGRGEVGGLDLKAMHVSLLSSVKMHLNCW</sequence>
<dbReference type="AlphaFoldDB" id="A0A4Z2J774"/>
<dbReference type="Proteomes" id="UP000314294">
    <property type="component" value="Unassembled WGS sequence"/>
</dbReference>
<dbReference type="EMBL" id="SRLO01000020">
    <property type="protein sequence ID" value="TNN85528.1"/>
    <property type="molecule type" value="Genomic_DNA"/>
</dbReference>
<name>A0A4Z2J774_9TELE</name>
<organism evidence="1 2">
    <name type="scientific">Liparis tanakae</name>
    <name type="common">Tanaka's snailfish</name>
    <dbReference type="NCBI Taxonomy" id="230148"/>
    <lineage>
        <taxon>Eukaryota</taxon>
        <taxon>Metazoa</taxon>
        <taxon>Chordata</taxon>
        <taxon>Craniata</taxon>
        <taxon>Vertebrata</taxon>
        <taxon>Euteleostomi</taxon>
        <taxon>Actinopterygii</taxon>
        <taxon>Neopterygii</taxon>
        <taxon>Teleostei</taxon>
        <taxon>Neoteleostei</taxon>
        <taxon>Acanthomorphata</taxon>
        <taxon>Eupercaria</taxon>
        <taxon>Perciformes</taxon>
        <taxon>Cottioidei</taxon>
        <taxon>Cottales</taxon>
        <taxon>Liparidae</taxon>
        <taxon>Liparis</taxon>
    </lineage>
</organism>
<accession>A0A4Z2J774</accession>
<proteinExistence type="predicted"/>
<evidence type="ECO:0000313" key="2">
    <source>
        <dbReference type="Proteomes" id="UP000314294"/>
    </source>
</evidence>
<reference evidence="1 2" key="1">
    <citation type="submission" date="2019-03" db="EMBL/GenBank/DDBJ databases">
        <title>First draft genome of Liparis tanakae, snailfish: a comprehensive survey of snailfish specific genes.</title>
        <authorList>
            <person name="Kim W."/>
            <person name="Song I."/>
            <person name="Jeong J.-H."/>
            <person name="Kim D."/>
            <person name="Kim S."/>
            <person name="Ryu S."/>
            <person name="Song J.Y."/>
            <person name="Lee S.K."/>
        </authorList>
    </citation>
    <scope>NUCLEOTIDE SEQUENCE [LARGE SCALE GENOMIC DNA]</scope>
    <source>
        <tissue evidence="1">Muscle</tissue>
    </source>
</reference>
<gene>
    <name evidence="1" type="ORF">EYF80_004161</name>
</gene>
<comment type="caution">
    <text evidence="1">The sequence shown here is derived from an EMBL/GenBank/DDBJ whole genome shotgun (WGS) entry which is preliminary data.</text>
</comment>
<protein>
    <submittedName>
        <fullName evidence="1">Uncharacterized protein</fullName>
    </submittedName>
</protein>